<dbReference type="EMBL" id="CP012746">
    <property type="protein sequence ID" value="ALL65349.1"/>
    <property type="molecule type" value="Genomic_DNA"/>
</dbReference>
<gene>
    <name evidence="1" type="ORF">K788_0003952</name>
</gene>
<dbReference type="KEGG" id="bcai:K788_0003952"/>
<name>A0A0N7JU40_9BURK</name>
<reference evidence="1 2" key="1">
    <citation type="journal article" date="2014" name="Genome Announc.">
        <title>Draft Genome Sequence of the Haloacid-Degrading Burkholderia caribensis Strain MBA4.</title>
        <authorList>
            <person name="Pan Y."/>
            <person name="Kong K.F."/>
            <person name="Tsang J.S."/>
        </authorList>
    </citation>
    <scope>NUCLEOTIDE SEQUENCE [LARGE SCALE GENOMIC DNA]</scope>
    <source>
        <strain evidence="1 2">MBA4</strain>
    </source>
</reference>
<evidence type="ECO:0000313" key="1">
    <source>
        <dbReference type="EMBL" id="ALL65349.1"/>
    </source>
</evidence>
<organism evidence="1 2">
    <name type="scientific">Paraburkholderia caribensis MBA4</name>
    <dbReference type="NCBI Taxonomy" id="1323664"/>
    <lineage>
        <taxon>Bacteria</taxon>
        <taxon>Pseudomonadati</taxon>
        <taxon>Pseudomonadota</taxon>
        <taxon>Betaproteobacteria</taxon>
        <taxon>Burkholderiales</taxon>
        <taxon>Burkholderiaceae</taxon>
        <taxon>Paraburkholderia</taxon>
    </lineage>
</organism>
<proteinExistence type="predicted"/>
<accession>A0A0N7JU40</accession>
<protein>
    <submittedName>
        <fullName evidence="1">Uncharacterized protein</fullName>
    </submittedName>
</protein>
<sequence length="45" mass="5155">MVRVYVKRDNFSIGQANRQSRLIPVIGKIGGKELIVQQAPFENRK</sequence>
<dbReference type="Proteomes" id="UP000019146">
    <property type="component" value="Chromosome 1"/>
</dbReference>
<evidence type="ECO:0000313" key="2">
    <source>
        <dbReference type="Proteomes" id="UP000019146"/>
    </source>
</evidence>
<dbReference type="AlphaFoldDB" id="A0A0N7JU40"/>